<protein>
    <recommendedName>
        <fullName evidence="3">Zeta toxin domain-containing protein</fullName>
    </recommendedName>
</protein>
<evidence type="ECO:0000259" key="3">
    <source>
        <dbReference type="Pfam" id="PF06414"/>
    </source>
</evidence>
<evidence type="ECO:0000256" key="1">
    <source>
        <dbReference type="ARBA" id="ARBA00022741"/>
    </source>
</evidence>
<dbReference type="GO" id="GO:0005524">
    <property type="term" value="F:ATP binding"/>
    <property type="evidence" value="ECO:0007669"/>
    <property type="project" value="UniProtKB-KW"/>
</dbReference>
<name>A0A177Y3R4_9VIBR</name>
<dbReference type="EMBL" id="LLEI02000021">
    <property type="protein sequence ID" value="OAJ95216.1"/>
    <property type="molecule type" value="Genomic_DNA"/>
</dbReference>
<evidence type="ECO:0000313" key="4">
    <source>
        <dbReference type="EMBL" id="OAJ95216.1"/>
    </source>
</evidence>
<dbReference type="AlphaFoldDB" id="A0A177Y3R4"/>
<comment type="caution">
    <text evidence="4">The sequence shown here is derived from an EMBL/GenBank/DDBJ whole genome shotgun (WGS) entry which is preliminary data.</text>
</comment>
<dbReference type="GO" id="GO:0016301">
    <property type="term" value="F:kinase activity"/>
    <property type="evidence" value="ECO:0007669"/>
    <property type="project" value="InterPro"/>
</dbReference>
<feature type="domain" description="Zeta toxin" evidence="3">
    <location>
        <begin position="103"/>
        <end position="246"/>
    </location>
</feature>
<sequence>MNKSDEECLKEVQEQFNSDIEMFEDLLTEYEVENDEHKRMVLAREIALIEHLQQNFNYKGVIGGDGQRQYIQQKILDELFMMTIPKNDDDIRIGYGGGKPRNRIRKNKKAMILLGLPASGKSTVAQVMSDMQGAYIVDSDFAKRKFPELAFPNGAGWTHDESDDLVHGGDGSYDCVLVRCLIDDVNMVIPKVGANADSIREVYQILKSYGYDISLGLVWLEPKEALKRAIKRYQKSKRYVPISKIIQDENETSPKEVFELLVNELDLESHVYLCSEVDYGEPCDIIEMTDDCIWW</sequence>
<keyword evidence="2" id="KW-0067">ATP-binding</keyword>
<organism evidence="4 5">
    <name type="scientific">Vibrio bivalvicida</name>
    <dbReference type="NCBI Taxonomy" id="1276888"/>
    <lineage>
        <taxon>Bacteria</taxon>
        <taxon>Pseudomonadati</taxon>
        <taxon>Pseudomonadota</taxon>
        <taxon>Gammaproteobacteria</taxon>
        <taxon>Vibrionales</taxon>
        <taxon>Vibrionaceae</taxon>
        <taxon>Vibrio</taxon>
        <taxon>Vibrio oreintalis group</taxon>
    </lineage>
</organism>
<dbReference type="Gene3D" id="3.40.50.300">
    <property type="entry name" value="P-loop containing nucleotide triphosphate hydrolases"/>
    <property type="match status" value="1"/>
</dbReference>
<dbReference type="InterPro" id="IPR010488">
    <property type="entry name" value="Zeta_toxin_domain"/>
</dbReference>
<dbReference type="SUPFAM" id="SSF52540">
    <property type="entry name" value="P-loop containing nucleoside triphosphate hydrolases"/>
    <property type="match status" value="1"/>
</dbReference>
<accession>A0A177Y3R4</accession>
<dbReference type="RefSeq" id="WP_054962172.1">
    <property type="nucleotide sequence ID" value="NZ_LLEI02000021.1"/>
</dbReference>
<dbReference type="InterPro" id="IPR027417">
    <property type="entry name" value="P-loop_NTPase"/>
</dbReference>
<dbReference type="Proteomes" id="UP000078406">
    <property type="component" value="Unassembled WGS sequence"/>
</dbReference>
<keyword evidence="1" id="KW-0547">Nucleotide-binding</keyword>
<dbReference type="Pfam" id="PF06414">
    <property type="entry name" value="Zeta_toxin"/>
    <property type="match status" value="1"/>
</dbReference>
<evidence type="ECO:0000256" key="2">
    <source>
        <dbReference type="ARBA" id="ARBA00022840"/>
    </source>
</evidence>
<reference evidence="4 5" key="1">
    <citation type="journal article" date="2016" name="Syst. Appl. Microbiol.">
        <title>Vibrio bivalvicida sp. nov., a novel larval pathogen for bivalve molluscs reared in a hatchery.</title>
        <authorList>
            <person name="Dubert J."/>
            <person name="Romalde J.L."/>
            <person name="Prado S."/>
            <person name="Barja J.L."/>
        </authorList>
    </citation>
    <scope>NUCLEOTIDE SEQUENCE [LARGE SCALE GENOMIC DNA]</scope>
    <source>
        <strain evidence="4 5">605</strain>
    </source>
</reference>
<proteinExistence type="predicted"/>
<gene>
    <name evidence="4" type="ORF">APB76_08005</name>
</gene>
<evidence type="ECO:0000313" key="5">
    <source>
        <dbReference type="Proteomes" id="UP000078406"/>
    </source>
</evidence>